<dbReference type="GO" id="GO:0003824">
    <property type="term" value="F:catalytic activity"/>
    <property type="evidence" value="ECO:0007669"/>
    <property type="project" value="InterPro"/>
</dbReference>
<dbReference type="PANTHER" id="PTHR11135">
    <property type="entry name" value="HISTONE ACETYLTRANSFERASE-RELATED"/>
    <property type="match status" value="1"/>
</dbReference>
<proteinExistence type="predicted"/>
<dbReference type="Gene3D" id="3.80.30.20">
    <property type="entry name" value="tm_1862 like domain"/>
    <property type="match status" value="1"/>
</dbReference>
<dbReference type="InterPro" id="IPR032432">
    <property type="entry name" value="Radical_SAM_C"/>
</dbReference>
<keyword evidence="6" id="KW-0411">Iron-sulfur</keyword>
<dbReference type="InterPro" id="IPR023404">
    <property type="entry name" value="rSAM_horseshoe"/>
</dbReference>
<evidence type="ECO:0000313" key="8">
    <source>
        <dbReference type="EMBL" id="AZR72654.1"/>
    </source>
</evidence>
<sequence>MQNKPRYRIYSEYLKEKYGVKVYKLPINLPLTCPNRDGTLGNTGCIFCGDEAAGFESLSNQMTVKEQLIKNMEYIQENYQAQKFIAYFQNFTNTYLPLEEFRHYLIDACIPDIVEIDISTRPDCVHDAYLEIMADIKEAKGIEIGVELGLQTVNYHTLRYIRRGHTLAEFIDAVRRIQNYGFEICVHIILNLPGDTIEDAIESAKIISALGIEQVKLHSLYIVKGTLMAEEYERGELKIISMEEYIERVIAFLEYLDPNIAIQRFFGRAPKDRTLFCNWGHHWAQVKAKLDKTMEKRDTYQGKNFNYLGGRGVRKFIK</sequence>
<organism evidence="8 9">
    <name type="scientific">Anoxybacter fermentans</name>
    <dbReference type="NCBI Taxonomy" id="1323375"/>
    <lineage>
        <taxon>Bacteria</taxon>
        <taxon>Bacillati</taxon>
        <taxon>Bacillota</taxon>
        <taxon>Clostridia</taxon>
        <taxon>Halanaerobiales</taxon>
        <taxon>Anoxybacter</taxon>
    </lineage>
</organism>
<reference evidence="8 9" key="1">
    <citation type="submission" date="2016-07" db="EMBL/GenBank/DDBJ databases">
        <title>Genome and transcriptome analysis of iron-reducing fermentative bacteria Anoxybacter fermentans.</title>
        <authorList>
            <person name="Zeng X."/>
            <person name="Shao Z."/>
        </authorList>
    </citation>
    <scope>NUCLEOTIDE SEQUENCE [LARGE SCALE GENOMIC DNA]</scope>
    <source>
        <strain evidence="8 9">DY22613</strain>
    </source>
</reference>
<feature type="domain" description="Radical SAM core" evidence="7">
    <location>
        <begin position="17"/>
        <end position="259"/>
    </location>
</feature>
<dbReference type="GO" id="GO:0046872">
    <property type="term" value="F:metal ion binding"/>
    <property type="evidence" value="ECO:0007669"/>
    <property type="project" value="UniProtKB-KW"/>
</dbReference>
<dbReference type="SFLD" id="SFLDG01086">
    <property type="entry name" value="elongater_protein-like"/>
    <property type="match status" value="1"/>
</dbReference>
<dbReference type="GO" id="GO:0051539">
    <property type="term" value="F:4 iron, 4 sulfur cluster binding"/>
    <property type="evidence" value="ECO:0007669"/>
    <property type="project" value="UniProtKB-KW"/>
</dbReference>
<evidence type="ECO:0000256" key="1">
    <source>
        <dbReference type="ARBA" id="ARBA00001966"/>
    </source>
</evidence>
<evidence type="ECO:0000259" key="7">
    <source>
        <dbReference type="PROSITE" id="PS51918"/>
    </source>
</evidence>
<comment type="cofactor">
    <cofactor evidence="1">
        <name>[4Fe-4S] cluster</name>
        <dbReference type="ChEBI" id="CHEBI:49883"/>
    </cofactor>
</comment>
<protein>
    <submittedName>
        <fullName evidence="8">TIGR01212 family radical SAM protein</fullName>
    </submittedName>
</protein>
<dbReference type="EMBL" id="CP016379">
    <property type="protein sequence ID" value="AZR72654.1"/>
    <property type="molecule type" value="Genomic_DNA"/>
</dbReference>
<dbReference type="OrthoDB" id="9801689at2"/>
<keyword evidence="9" id="KW-1185">Reference proteome</keyword>
<accession>A0A3Q9HPQ7</accession>
<dbReference type="SFLD" id="SFLDG01091">
    <property type="entry name" value="uncharacterized_CHP01210-like"/>
    <property type="match status" value="1"/>
</dbReference>
<dbReference type="InterPro" id="IPR058240">
    <property type="entry name" value="rSAM_sf"/>
</dbReference>
<dbReference type="InterPro" id="IPR005911">
    <property type="entry name" value="YhcC-like"/>
</dbReference>
<dbReference type="SMART" id="SM00729">
    <property type="entry name" value="Elp3"/>
    <property type="match status" value="1"/>
</dbReference>
<name>A0A3Q9HPQ7_9FIRM</name>
<evidence type="ECO:0000256" key="2">
    <source>
        <dbReference type="ARBA" id="ARBA00022485"/>
    </source>
</evidence>
<dbReference type="SUPFAM" id="SSF102114">
    <property type="entry name" value="Radical SAM enzymes"/>
    <property type="match status" value="1"/>
</dbReference>
<dbReference type="RefSeq" id="WP_127015983.1">
    <property type="nucleotide sequence ID" value="NZ_CP016379.1"/>
</dbReference>
<dbReference type="InterPro" id="IPR007197">
    <property type="entry name" value="rSAM"/>
</dbReference>
<dbReference type="PROSITE" id="PS51918">
    <property type="entry name" value="RADICAL_SAM"/>
    <property type="match status" value="1"/>
</dbReference>
<dbReference type="Proteomes" id="UP000267250">
    <property type="component" value="Chromosome"/>
</dbReference>
<dbReference type="SFLD" id="SFLDS00029">
    <property type="entry name" value="Radical_SAM"/>
    <property type="match status" value="1"/>
</dbReference>
<keyword evidence="5" id="KW-0408">Iron</keyword>
<keyword evidence="2" id="KW-0004">4Fe-4S</keyword>
<evidence type="ECO:0000256" key="3">
    <source>
        <dbReference type="ARBA" id="ARBA00022691"/>
    </source>
</evidence>
<evidence type="ECO:0000256" key="5">
    <source>
        <dbReference type="ARBA" id="ARBA00023004"/>
    </source>
</evidence>
<dbReference type="Pfam" id="PF16199">
    <property type="entry name" value="Radical_SAM_C"/>
    <property type="match status" value="1"/>
</dbReference>
<keyword evidence="4" id="KW-0479">Metal-binding</keyword>
<dbReference type="AlphaFoldDB" id="A0A3Q9HPQ7"/>
<dbReference type="NCBIfam" id="TIGR01212">
    <property type="entry name" value="TIGR01212 family radical SAM protein"/>
    <property type="match status" value="1"/>
</dbReference>
<dbReference type="InterPro" id="IPR039661">
    <property type="entry name" value="ELP3"/>
</dbReference>
<keyword evidence="3" id="KW-0949">S-adenosyl-L-methionine</keyword>
<evidence type="ECO:0000313" key="9">
    <source>
        <dbReference type="Proteomes" id="UP000267250"/>
    </source>
</evidence>
<dbReference type="KEGG" id="aft:BBF96_04170"/>
<dbReference type="InterPro" id="IPR006638">
    <property type="entry name" value="Elp3/MiaA/NifB-like_rSAM"/>
</dbReference>
<evidence type="ECO:0000256" key="6">
    <source>
        <dbReference type="ARBA" id="ARBA00023014"/>
    </source>
</evidence>
<dbReference type="PANTHER" id="PTHR11135:SF1">
    <property type="entry name" value="PROTEIN YHCC"/>
    <property type="match status" value="1"/>
</dbReference>
<dbReference type="Pfam" id="PF04055">
    <property type="entry name" value="Radical_SAM"/>
    <property type="match status" value="1"/>
</dbReference>
<gene>
    <name evidence="8" type="ORF">BBF96_04170</name>
</gene>
<evidence type="ECO:0000256" key="4">
    <source>
        <dbReference type="ARBA" id="ARBA00022723"/>
    </source>
</evidence>